<keyword evidence="4" id="KW-1185">Reference proteome</keyword>
<feature type="compositionally biased region" description="Polar residues" evidence="1">
    <location>
        <begin position="486"/>
        <end position="497"/>
    </location>
</feature>
<evidence type="ECO:0000256" key="1">
    <source>
        <dbReference type="SAM" id="MobiDB-lite"/>
    </source>
</evidence>
<dbReference type="Proteomes" id="UP000717328">
    <property type="component" value="Unassembled WGS sequence"/>
</dbReference>
<feature type="compositionally biased region" description="Polar residues" evidence="1">
    <location>
        <begin position="302"/>
        <end position="314"/>
    </location>
</feature>
<comment type="caution">
    <text evidence="3">The sequence shown here is derived from an EMBL/GenBank/DDBJ whole genome shotgun (WGS) entry which is preliminary data.</text>
</comment>
<proteinExistence type="predicted"/>
<feature type="domain" description="PEHE" evidence="2">
    <location>
        <begin position="103"/>
        <end position="231"/>
    </location>
</feature>
<feature type="region of interest" description="Disordered" evidence="1">
    <location>
        <begin position="1"/>
        <end position="36"/>
    </location>
</feature>
<evidence type="ECO:0000313" key="4">
    <source>
        <dbReference type="Proteomes" id="UP000717328"/>
    </source>
</evidence>
<dbReference type="SMART" id="SM01300">
    <property type="entry name" value="PEHE"/>
    <property type="match status" value="1"/>
</dbReference>
<name>A0A9P7FUT1_9AGAR</name>
<feature type="compositionally biased region" description="Basic residues" evidence="1">
    <location>
        <begin position="15"/>
        <end position="26"/>
    </location>
</feature>
<reference evidence="3" key="1">
    <citation type="submission" date="2021-02" db="EMBL/GenBank/DDBJ databases">
        <authorList>
            <person name="Nieuwenhuis M."/>
            <person name="Van De Peppel L.J.J."/>
        </authorList>
    </citation>
    <scope>NUCLEOTIDE SEQUENCE</scope>
    <source>
        <strain evidence="3">D49</strain>
    </source>
</reference>
<dbReference type="AlphaFoldDB" id="A0A9P7FUT1"/>
<protein>
    <recommendedName>
        <fullName evidence="2">PEHE domain-containing protein</fullName>
    </recommendedName>
</protein>
<feature type="region of interest" description="Disordered" evidence="1">
    <location>
        <begin position="407"/>
        <end position="464"/>
    </location>
</feature>
<evidence type="ECO:0000313" key="3">
    <source>
        <dbReference type="EMBL" id="KAG5637655.1"/>
    </source>
</evidence>
<feature type="region of interest" description="Disordered" evidence="1">
    <location>
        <begin position="187"/>
        <end position="226"/>
    </location>
</feature>
<accession>A0A9P7FUT1</accession>
<reference evidence="3" key="2">
    <citation type="submission" date="2021-10" db="EMBL/GenBank/DDBJ databases">
        <title>Phylogenomics reveals ancestral predisposition of the termite-cultivated fungus Termitomyces towards a domesticated lifestyle.</title>
        <authorList>
            <person name="Auxier B."/>
            <person name="Grum-Grzhimaylo A."/>
            <person name="Cardenas M.E."/>
            <person name="Lodge J.D."/>
            <person name="Laessoe T."/>
            <person name="Pedersen O."/>
            <person name="Smith M.E."/>
            <person name="Kuyper T.W."/>
            <person name="Franco-Molano E.A."/>
            <person name="Baroni T.J."/>
            <person name="Aanen D.K."/>
        </authorList>
    </citation>
    <scope>NUCLEOTIDE SEQUENCE</scope>
    <source>
        <strain evidence="3">D49</strain>
    </source>
</reference>
<feature type="compositionally biased region" description="Acidic residues" evidence="1">
    <location>
        <begin position="278"/>
        <end position="288"/>
    </location>
</feature>
<dbReference type="EMBL" id="JABCKI010005813">
    <property type="protein sequence ID" value="KAG5637655.1"/>
    <property type="molecule type" value="Genomic_DNA"/>
</dbReference>
<evidence type="ECO:0000259" key="2">
    <source>
        <dbReference type="SMART" id="SM01300"/>
    </source>
</evidence>
<feature type="region of interest" description="Disordered" evidence="1">
    <location>
        <begin position="486"/>
        <end position="527"/>
    </location>
</feature>
<feature type="compositionally biased region" description="Polar residues" evidence="1">
    <location>
        <begin position="444"/>
        <end position="459"/>
    </location>
</feature>
<dbReference type="OrthoDB" id="2555515at2759"/>
<dbReference type="GO" id="GO:0000123">
    <property type="term" value="C:histone acetyltransferase complex"/>
    <property type="evidence" value="ECO:0007669"/>
    <property type="project" value="UniProtKB-ARBA"/>
</dbReference>
<feature type="compositionally biased region" description="Basic and acidic residues" evidence="1">
    <location>
        <begin position="359"/>
        <end position="381"/>
    </location>
</feature>
<feature type="compositionally biased region" description="Polar residues" evidence="1">
    <location>
        <begin position="251"/>
        <end position="262"/>
    </location>
</feature>
<gene>
    <name evidence="3" type="ORF">H0H81_003732</name>
</gene>
<feature type="compositionally biased region" description="Basic and acidic residues" evidence="1">
    <location>
        <begin position="336"/>
        <end position="352"/>
    </location>
</feature>
<feature type="compositionally biased region" description="Low complexity" evidence="1">
    <location>
        <begin position="428"/>
        <end position="438"/>
    </location>
</feature>
<feature type="region of interest" description="Disordered" evidence="1">
    <location>
        <begin position="242"/>
        <end position="390"/>
    </location>
</feature>
<organism evidence="3 4">
    <name type="scientific">Sphagnurus paluster</name>
    <dbReference type="NCBI Taxonomy" id="117069"/>
    <lineage>
        <taxon>Eukaryota</taxon>
        <taxon>Fungi</taxon>
        <taxon>Dikarya</taxon>
        <taxon>Basidiomycota</taxon>
        <taxon>Agaricomycotina</taxon>
        <taxon>Agaricomycetes</taxon>
        <taxon>Agaricomycetidae</taxon>
        <taxon>Agaricales</taxon>
        <taxon>Tricholomatineae</taxon>
        <taxon>Lyophyllaceae</taxon>
        <taxon>Sphagnurus</taxon>
    </lineage>
</organism>
<sequence length="661" mass="73956">MDAPSTSSNTGTQARQKRVMPSRSARRGGPGVGNCDADVMILDTQRRKFENEPLIPEDTPFLLTTNPALASTSSSTLEVNIHANDRYFERPDVLKAYREQSIIQTPEYVSLGDTPVGRLRARSQAGITEDGPLETSDAAYEKRHRKYETFEKRQRLREKEKLKHEQYKLKERIEQLRAMDPAAFLTLPDNLFPESPHHADPESEPEEGLSPQHNGGPNREGERRRKEMLSVAYMLEDRYRVLLPPDRVRKSTSQIAADNSIESEAPVYSGRDRHVSEPEESPTPETEADSIKLKLKLAARPSNPTVPVSAANSISKKRRQSALPPLKQPPTRKAKPSREELQEKPRDLLRQDIEDEFQLELHDELDERHDKLPQEDTKLTPHTETQGLQEELVEEPHIQALVEPSVEHQHLMRASSPPMNVYPPHMNSPSSSPKQFSFPEPPSISQAPNPESRSTTPMSNPGIAVLEPVSPKAEAVICENEQWTSALSDHTESTSALRPQKRVKRSPSLSSNSRHATRESSLPPIESIPATFIRSSSHASTVISTVQSSKQTNTRGPKRKQKLGLLVALATRNQGSKRNATARQKTVWGGALPPDELEMKNDFVLPAWINPPEKPGPECPGYYEKVREQSVPGVRTILNAAEFSRNSTHPPAEEIAVETHS</sequence>
<dbReference type="InterPro" id="IPR029332">
    <property type="entry name" value="PEHE_dom"/>
</dbReference>
<feature type="compositionally biased region" description="Polar residues" evidence="1">
    <location>
        <begin position="1"/>
        <end position="14"/>
    </location>
</feature>